<evidence type="ECO:0000256" key="1">
    <source>
        <dbReference type="ARBA" id="ARBA00004127"/>
    </source>
</evidence>
<evidence type="ECO:0000259" key="8">
    <source>
        <dbReference type="PROSITE" id="PS50850"/>
    </source>
</evidence>
<dbReference type="SUPFAM" id="SSF103473">
    <property type="entry name" value="MFS general substrate transporter"/>
    <property type="match status" value="1"/>
</dbReference>
<evidence type="ECO:0000256" key="3">
    <source>
        <dbReference type="ARBA" id="ARBA00022692"/>
    </source>
</evidence>
<dbReference type="GO" id="GO:0012505">
    <property type="term" value="C:endomembrane system"/>
    <property type="evidence" value="ECO:0007669"/>
    <property type="project" value="UniProtKB-SubCell"/>
</dbReference>
<feature type="transmembrane region" description="Helical" evidence="7">
    <location>
        <begin position="224"/>
        <end position="242"/>
    </location>
</feature>
<feature type="transmembrane region" description="Helical" evidence="7">
    <location>
        <begin position="321"/>
        <end position="342"/>
    </location>
</feature>
<keyword evidence="3 7" id="KW-0812">Transmembrane</keyword>
<feature type="transmembrane region" description="Helical" evidence="7">
    <location>
        <begin position="288"/>
        <end position="314"/>
    </location>
</feature>
<dbReference type="Gene3D" id="1.20.1720.10">
    <property type="entry name" value="Multidrug resistance protein D"/>
    <property type="match status" value="1"/>
</dbReference>
<dbReference type="Proteomes" id="UP001238179">
    <property type="component" value="Chromosome"/>
</dbReference>
<evidence type="ECO:0000256" key="4">
    <source>
        <dbReference type="ARBA" id="ARBA00022989"/>
    </source>
</evidence>
<dbReference type="EMBL" id="AP027080">
    <property type="protein sequence ID" value="BDU74535.1"/>
    <property type="molecule type" value="Genomic_DNA"/>
</dbReference>
<feature type="transmembrane region" description="Helical" evidence="7">
    <location>
        <begin position="161"/>
        <end position="180"/>
    </location>
</feature>
<feature type="region of interest" description="Disordered" evidence="6">
    <location>
        <begin position="450"/>
        <end position="472"/>
    </location>
</feature>
<dbReference type="PROSITE" id="PS50850">
    <property type="entry name" value="MFS"/>
    <property type="match status" value="1"/>
</dbReference>
<evidence type="ECO:0000256" key="5">
    <source>
        <dbReference type="ARBA" id="ARBA00023136"/>
    </source>
</evidence>
<feature type="transmembrane region" description="Helical" evidence="7">
    <location>
        <begin position="348"/>
        <end position="370"/>
    </location>
</feature>
<feature type="transmembrane region" description="Helical" evidence="7">
    <location>
        <begin position="254"/>
        <end position="276"/>
    </location>
</feature>
<organism evidence="9 10">
    <name type="scientific">Mesoterricola silvestris</name>
    <dbReference type="NCBI Taxonomy" id="2927979"/>
    <lineage>
        <taxon>Bacteria</taxon>
        <taxon>Pseudomonadati</taxon>
        <taxon>Acidobacteriota</taxon>
        <taxon>Holophagae</taxon>
        <taxon>Holophagales</taxon>
        <taxon>Holophagaceae</taxon>
        <taxon>Mesoterricola</taxon>
    </lineage>
</organism>
<protein>
    <submittedName>
        <fullName evidence="9">MFS transporter</fullName>
    </submittedName>
</protein>
<feature type="transmembrane region" description="Helical" evidence="7">
    <location>
        <begin position="422"/>
        <end position="444"/>
    </location>
</feature>
<feature type="transmembrane region" description="Helical" evidence="7">
    <location>
        <begin position="136"/>
        <end position="155"/>
    </location>
</feature>
<evidence type="ECO:0000313" key="9">
    <source>
        <dbReference type="EMBL" id="BDU74535.1"/>
    </source>
</evidence>
<dbReference type="InterPro" id="IPR020846">
    <property type="entry name" value="MFS_dom"/>
</dbReference>
<reference evidence="10" key="1">
    <citation type="journal article" date="2023" name="Int. J. Syst. Evol. Microbiol.">
        <title>Mesoterricola silvestris gen. nov., sp. nov., Mesoterricola sediminis sp. nov., Geothrix oryzae sp. nov., Geothrix edaphica sp. nov., Geothrix rubra sp. nov., and Geothrix limicola sp. nov., six novel members of Acidobacteriota isolated from soils.</title>
        <authorList>
            <person name="Itoh H."/>
            <person name="Sugisawa Y."/>
            <person name="Mise K."/>
            <person name="Xu Z."/>
            <person name="Kuniyasu M."/>
            <person name="Ushijima N."/>
            <person name="Kawano K."/>
            <person name="Kobayashi E."/>
            <person name="Shiratori Y."/>
            <person name="Masuda Y."/>
            <person name="Senoo K."/>
        </authorList>
    </citation>
    <scope>NUCLEOTIDE SEQUENCE [LARGE SCALE GENOMIC DNA]</scope>
    <source>
        <strain evidence="10">W79</strain>
    </source>
</reference>
<proteinExistence type="predicted"/>
<dbReference type="GO" id="GO:0005886">
    <property type="term" value="C:plasma membrane"/>
    <property type="evidence" value="ECO:0007669"/>
    <property type="project" value="TreeGrafter"/>
</dbReference>
<keyword evidence="10" id="KW-1185">Reference proteome</keyword>
<feature type="transmembrane region" description="Helical" evidence="7">
    <location>
        <begin position="45"/>
        <end position="67"/>
    </location>
</feature>
<dbReference type="Gene3D" id="1.20.1250.20">
    <property type="entry name" value="MFS general substrate transporter like domains"/>
    <property type="match status" value="1"/>
</dbReference>
<feature type="transmembrane region" description="Helical" evidence="7">
    <location>
        <begin position="74"/>
        <end position="92"/>
    </location>
</feature>
<evidence type="ECO:0000256" key="2">
    <source>
        <dbReference type="ARBA" id="ARBA00022448"/>
    </source>
</evidence>
<dbReference type="AlphaFoldDB" id="A0AA48GUD4"/>
<gene>
    <name evidence="9" type="ORF">METEAL_37090</name>
</gene>
<dbReference type="GO" id="GO:0022857">
    <property type="term" value="F:transmembrane transporter activity"/>
    <property type="evidence" value="ECO:0007669"/>
    <property type="project" value="InterPro"/>
</dbReference>
<keyword evidence="4 7" id="KW-1133">Transmembrane helix</keyword>
<evidence type="ECO:0000256" key="6">
    <source>
        <dbReference type="SAM" id="MobiDB-lite"/>
    </source>
</evidence>
<keyword evidence="2" id="KW-0813">Transport</keyword>
<sequence>MLTAPASKTPMALGLWALMLAAMDSTVVSTILPRMLVDLGGAGASAWLVSGFILAQTAAAPVFGRIADTTGIRAAFATAIAIFGAGSGWVGFARSLPMAILARALQGLGAGGILLLAYLLVAAYSDPQDRPKRQGLVSGVWGLAAILGPVAGTVAELTLGWRWVFLVNLPACACMLLLLWRHFPGGMRLRAPSALNPLDLLVLTAAVTLALLALSMAASGSPAGVATALGGVALILGGTLAIRFRKARSHPRGTLGPAILASGAAASVLYASATYLPQLIQNLQGHPVSAAGATVLAGSLGWVIGSMASGWMLVNQGYRRVALAGALLMTVSCAALGFAALGDRWLDLVLAEFLLGLGMGGVANSTLLVVQNHAALSDLGTMTAVVQLVRSLGAALGVNGLAAALAWAAQGASGSGAPLLQAHAYSLALFCLVPAAGIAAAASLRLPASYGKDQPQAGRKSDYQPAQPVEEP</sequence>
<feature type="transmembrane region" description="Helical" evidence="7">
    <location>
        <begin position="391"/>
        <end position="410"/>
    </location>
</feature>
<evidence type="ECO:0000313" key="10">
    <source>
        <dbReference type="Proteomes" id="UP001238179"/>
    </source>
</evidence>
<keyword evidence="5 7" id="KW-0472">Membrane</keyword>
<name>A0AA48GUD4_9BACT</name>
<accession>A0AA48GUD4</accession>
<dbReference type="Pfam" id="PF07690">
    <property type="entry name" value="MFS_1"/>
    <property type="match status" value="1"/>
</dbReference>
<dbReference type="InterPro" id="IPR036259">
    <property type="entry name" value="MFS_trans_sf"/>
</dbReference>
<dbReference type="KEGG" id="msil:METEAL_37090"/>
<dbReference type="PANTHER" id="PTHR23501:SF191">
    <property type="entry name" value="VACUOLAR BASIC AMINO ACID TRANSPORTER 4"/>
    <property type="match status" value="1"/>
</dbReference>
<dbReference type="InterPro" id="IPR011701">
    <property type="entry name" value="MFS"/>
</dbReference>
<feature type="domain" description="Major facilitator superfamily (MFS) profile" evidence="8">
    <location>
        <begin position="10"/>
        <end position="451"/>
    </location>
</feature>
<comment type="subcellular location">
    <subcellularLocation>
        <location evidence="1">Endomembrane system</location>
        <topology evidence="1">Multi-pass membrane protein</topology>
    </subcellularLocation>
</comment>
<evidence type="ECO:0000256" key="7">
    <source>
        <dbReference type="SAM" id="Phobius"/>
    </source>
</evidence>
<dbReference type="PANTHER" id="PTHR23501">
    <property type="entry name" value="MAJOR FACILITATOR SUPERFAMILY"/>
    <property type="match status" value="1"/>
</dbReference>
<feature type="transmembrane region" description="Helical" evidence="7">
    <location>
        <begin position="200"/>
        <end position="218"/>
    </location>
</feature>
<feature type="transmembrane region" description="Helical" evidence="7">
    <location>
        <begin position="104"/>
        <end position="124"/>
    </location>
</feature>